<dbReference type="InterPro" id="IPR036188">
    <property type="entry name" value="FAD/NAD-bd_sf"/>
</dbReference>
<reference evidence="8" key="1">
    <citation type="submission" date="2018-05" db="EMBL/GenBank/DDBJ databases">
        <authorList>
            <person name="Lanie J.A."/>
            <person name="Ng W.-L."/>
            <person name="Kazmierczak K.M."/>
            <person name="Andrzejewski T.M."/>
            <person name="Davidsen T.M."/>
            <person name="Wayne K.J."/>
            <person name="Tettelin H."/>
            <person name="Glass J.I."/>
            <person name="Rusch D."/>
            <person name="Podicherti R."/>
            <person name="Tsui H.-C.T."/>
            <person name="Winkler M.E."/>
        </authorList>
    </citation>
    <scope>NUCLEOTIDE SEQUENCE</scope>
</reference>
<keyword evidence="5" id="KW-0350">Heme biosynthesis</keyword>
<dbReference type="NCBIfam" id="TIGR00562">
    <property type="entry name" value="proto_IX_ox"/>
    <property type="match status" value="1"/>
</dbReference>
<proteinExistence type="predicted"/>
<dbReference type="InterPro" id="IPR002937">
    <property type="entry name" value="Amino_oxidase"/>
</dbReference>
<evidence type="ECO:0000256" key="4">
    <source>
        <dbReference type="ARBA" id="ARBA00023002"/>
    </source>
</evidence>
<gene>
    <name evidence="8" type="ORF">METZ01_LOCUS169410</name>
</gene>
<keyword evidence="2" id="KW-0285">Flavoprotein</keyword>
<dbReference type="Pfam" id="PF01593">
    <property type="entry name" value="Amino_oxidase"/>
    <property type="match status" value="1"/>
</dbReference>
<organism evidence="8">
    <name type="scientific">marine metagenome</name>
    <dbReference type="NCBI Taxonomy" id="408172"/>
    <lineage>
        <taxon>unclassified sequences</taxon>
        <taxon>metagenomes</taxon>
        <taxon>ecological metagenomes</taxon>
    </lineage>
</organism>
<dbReference type="PANTHER" id="PTHR42923">
    <property type="entry name" value="PROTOPORPHYRINOGEN OXIDASE"/>
    <property type="match status" value="1"/>
</dbReference>
<evidence type="ECO:0000259" key="7">
    <source>
        <dbReference type="Pfam" id="PF01593"/>
    </source>
</evidence>
<dbReference type="InterPro" id="IPR050464">
    <property type="entry name" value="Zeta_carotene_desat/Oxidored"/>
</dbReference>
<dbReference type="GO" id="GO:0006783">
    <property type="term" value="P:heme biosynthetic process"/>
    <property type="evidence" value="ECO:0007669"/>
    <property type="project" value="UniProtKB-KW"/>
</dbReference>
<evidence type="ECO:0000256" key="1">
    <source>
        <dbReference type="ARBA" id="ARBA00001974"/>
    </source>
</evidence>
<comment type="pathway">
    <text evidence="6">Porphyrin-containing compound metabolism.</text>
</comment>
<dbReference type="PANTHER" id="PTHR42923:SF3">
    <property type="entry name" value="PROTOPORPHYRINOGEN OXIDASE"/>
    <property type="match status" value="1"/>
</dbReference>
<dbReference type="GO" id="GO:0004729">
    <property type="term" value="F:oxygen-dependent protoporphyrinogen oxidase activity"/>
    <property type="evidence" value="ECO:0007669"/>
    <property type="project" value="InterPro"/>
</dbReference>
<dbReference type="EMBL" id="UINC01031081">
    <property type="protein sequence ID" value="SVB16556.1"/>
    <property type="molecule type" value="Genomic_DNA"/>
</dbReference>
<dbReference type="Gene3D" id="3.90.660.20">
    <property type="entry name" value="Protoporphyrinogen oxidase, mitochondrial, domain 2"/>
    <property type="match status" value="1"/>
</dbReference>
<evidence type="ECO:0000256" key="6">
    <source>
        <dbReference type="ARBA" id="ARBA00023444"/>
    </source>
</evidence>
<name>A0A382BRW5_9ZZZZ</name>
<feature type="domain" description="Amine oxidase" evidence="7">
    <location>
        <begin position="8"/>
        <end position="454"/>
    </location>
</feature>
<evidence type="ECO:0000256" key="3">
    <source>
        <dbReference type="ARBA" id="ARBA00022827"/>
    </source>
</evidence>
<protein>
    <recommendedName>
        <fullName evidence="7">Amine oxidase domain-containing protein</fullName>
    </recommendedName>
</protein>
<dbReference type="Gene3D" id="1.10.3110.10">
    <property type="entry name" value="protoporphyrinogen ix oxidase, domain 3"/>
    <property type="match status" value="1"/>
</dbReference>
<dbReference type="AlphaFoldDB" id="A0A382BRW5"/>
<evidence type="ECO:0000256" key="2">
    <source>
        <dbReference type="ARBA" id="ARBA00022630"/>
    </source>
</evidence>
<sequence>MLVVGGGITGLTAGYRLAVDNPELDVTVLEASPRAGGYLQTGLLDDPVLNDLPIDAGADAFLVRVPWARDLCHELGLADELVSPSARQASLWLDGTLRPLPTPNVLGVPLDPATVADGLLEPEDLRLVAGDGVPAMALDPDADASVGSVVRACLGDQVFERLVDPLLGGVNAGRADDLSCEVMAPQLLGAARSPEGMLAGLRRAAAGTDPTAPVFHSPQGGMERLVDALTSMLGDRFQTGAPVTGLSRGDGPDARWLISTPTGTRAADAVVLAVPAHVAADLIAPIDTDAGTLLAGWQHASVALATIAYDRADLEVDPTQSGFLVGRREGLLMTACSFAGSKWAHLDHPERAVLRVSCGRIDDTRPSEFSDEALIEALQADLATTLGVEAPPTAVRLGRFPDSLVQFPVGHSDRIDQLDGLLADSAPGVLVAGSVRTGVGIPACIRSGSEAASQASELAAGLAN</sequence>
<comment type="cofactor">
    <cofactor evidence="1">
        <name>FAD</name>
        <dbReference type="ChEBI" id="CHEBI:57692"/>
    </cofactor>
</comment>
<accession>A0A382BRW5</accession>
<dbReference type="SUPFAM" id="SSF51905">
    <property type="entry name" value="FAD/NAD(P)-binding domain"/>
    <property type="match status" value="1"/>
</dbReference>
<keyword evidence="4" id="KW-0560">Oxidoreductase</keyword>
<dbReference type="InterPro" id="IPR004572">
    <property type="entry name" value="Protoporphyrinogen_oxidase"/>
</dbReference>
<dbReference type="Gene3D" id="3.50.50.60">
    <property type="entry name" value="FAD/NAD(P)-binding domain"/>
    <property type="match status" value="1"/>
</dbReference>
<evidence type="ECO:0000313" key="8">
    <source>
        <dbReference type="EMBL" id="SVB16556.1"/>
    </source>
</evidence>
<evidence type="ECO:0000256" key="5">
    <source>
        <dbReference type="ARBA" id="ARBA00023133"/>
    </source>
</evidence>
<keyword evidence="3" id="KW-0274">FAD</keyword>
<dbReference type="SUPFAM" id="SSF54373">
    <property type="entry name" value="FAD-linked reductases, C-terminal domain"/>
    <property type="match status" value="1"/>
</dbReference>